<feature type="DNA-binding region" description="OmpR/PhoB-type" evidence="7">
    <location>
        <begin position="128"/>
        <end position="227"/>
    </location>
</feature>
<name>A0ABU6DGK8_9BACL</name>
<feature type="modified residue" description="4-aspartylphosphate" evidence="6">
    <location>
        <position position="54"/>
    </location>
</feature>
<sequence>MKGNTILIVEDEPAIADTLKIYLVNEGFHADIVSDGTKAIQRFQELTPILVLLDLNLPGMDGVQVCQHLRSSSNVPIIMLTARDEVQDKLQGLEVGADDYITKPFHVREVIARVKALLRRAWRPDTELDRLMIGDIFIERKSMRVWKAGKEILVTPTEFKLLDVFMENAGQVLSRLQIIEAIYGYSYDGFERTLDSHIKNLRHKLEDYPQKPEYILTVIGAGYQFKRAGI</sequence>
<keyword evidence="3" id="KW-0805">Transcription regulation</keyword>
<dbReference type="EMBL" id="JAROBY010000041">
    <property type="protein sequence ID" value="MEB4796900.1"/>
    <property type="molecule type" value="Genomic_DNA"/>
</dbReference>
<keyword evidence="1 6" id="KW-0597">Phosphoprotein</keyword>
<evidence type="ECO:0000256" key="1">
    <source>
        <dbReference type="ARBA" id="ARBA00022553"/>
    </source>
</evidence>
<dbReference type="SMART" id="SM00448">
    <property type="entry name" value="REC"/>
    <property type="match status" value="1"/>
</dbReference>
<proteinExistence type="predicted"/>
<reference evidence="10 11" key="1">
    <citation type="submission" date="2023-03" db="EMBL/GenBank/DDBJ databases">
        <title>Bacillus Genome Sequencing.</title>
        <authorList>
            <person name="Dunlap C."/>
        </authorList>
    </citation>
    <scope>NUCLEOTIDE SEQUENCE [LARGE SCALE GENOMIC DNA]</scope>
    <source>
        <strain evidence="10 11">NRS-1351</strain>
    </source>
</reference>
<comment type="caution">
    <text evidence="10">The sequence shown here is derived from an EMBL/GenBank/DDBJ whole genome shotgun (WGS) entry which is preliminary data.</text>
</comment>
<evidence type="ECO:0000313" key="11">
    <source>
        <dbReference type="Proteomes" id="UP001355653"/>
    </source>
</evidence>
<dbReference type="PROSITE" id="PS51755">
    <property type="entry name" value="OMPR_PHOB"/>
    <property type="match status" value="1"/>
</dbReference>
<evidence type="ECO:0000256" key="6">
    <source>
        <dbReference type="PROSITE-ProRule" id="PRU00169"/>
    </source>
</evidence>
<keyword evidence="11" id="KW-1185">Reference proteome</keyword>
<evidence type="ECO:0000256" key="2">
    <source>
        <dbReference type="ARBA" id="ARBA00023012"/>
    </source>
</evidence>
<accession>A0ABU6DGK8</accession>
<dbReference type="CDD" id="cd00383">
    <property type="entry name" value="trans_reg_C"/>
    <property type="match status" value="1"/>
</dbReference>
<dbReference type="Proteomes" id="UP001355653">
    <property type="component" value="Unassembled WGS sequence"/>
</dbReference>
<dbReference type="InterPro" id="IPR011006">
    <property type="entry name" value="CheY-like_superfamily"/>
</dbReference>
<dbReference type="PANTHER" id="PTHR48111:SF73">
    <property type="entry name" value="ALKALINE PHOSPHATASE SYNTHESIS TRANSCRIPTIONAL REGULATORY PROTEIN PHOP"/>
    <property type="match status" value="1"/>
</dbReference>
<dbReference type="Pfam" id="PF00486">
    <property type="entry name" value="Trans_reg_C"/>
    <property type="match status" value="1"/>
</dbReference>
<dbReference type="InterPro" id="IPR016032">
    <property type="entry name" value="Sig_transdc_resp-reg_C-effctor"/>
</dbReference>
<keyword evidence="5" id="KW-0804">Transcription</keyword>
<dbReference type="InterPro" id="IPR036388">
    <property type="entry name" value="WH-like_DNA-bd_sf"/>
</dbReference>
<dbReference type="Gene3D" id="3.40.50.2300">
    <property type="match status" value="1"/>
</dbReference>
<dbReference type="SUPFAM" id="SSF46894">
    <property type="entry name" value="C-terminal effector domain of the bipartite response regulators"/>
    <property type="match status" value="1"/>
</dbReference>
<dbReference type="Gene3D" id="1.10.10.10">
    <property type="entry name" value="Winged helix-like DNA-binding domain superfamily/Winged helix DNA-binding domain"/>
    <property type="match status" value="1"/>
</dbReference>
<feature type="domain" description="Response regulatory" evidence="8">
    <location>
        <begin position="5"/>
        <end position="118"/>
    </location>
</feature>
<dbReference type="PROSITE" id="PS50110">
    <property type="entry name" value="RESPONSE_REGULATORY"/>
    <property type="match status" value="1"/>
</dbReference>
<keyword evidence="2" id="KW-0902">Two-component regulatory system</keyword>
<evidence type="ECO:0000256" key="7">
    <source>
        <dbReference type="PROSITE-ProRule" id="PRU01091"/>
    </source>
</evidence>
<evidence type="ECO:0000259" key="8">
    <source>
        <dbReference type="PROSITE" id="PS50110"/>
    </source>
</evidence>
<dbReference type="SUPFAM" id="SSF52172">
    <property type="entry name" value="CheY-like"/>
    <property type="match status" value="1"/>
</dbReference>
<dbReference type="Pfam" id="PF00072">
    <property type="entry name" value="Response_reg"/>
    <property type="match status" value="1"/>
</dbReference>
<dbReference type="InterPro" id="IPR001867">
    <property type="entry name" value="OmpR/PhoB-type_DNA-bd"/>
</dbReference>
<feature type="domain" description="OmpR/PhoB-type" evidence="9">
    <location>
        <begin position="128"/>
        <end position="227"/>
    </location>
</feature>
<evidence type="ECO:0000259" key="9">
    <source>
        <dbReference type="PROSITE" id="PS51755"/>
    </source>
</evidence>
<evidence type="ECO:0000256" key="3">
    <source>
        <dbReference type="ARBA" id="ARBA00023015"/>
    </source>
</evidence>
<dbReference type="InterPro" id="IPR001789">
    <property type="entry name" value="Sig_transdc_resp-reg_receiver"/>
</dbReference>
<dbReference type="RefSeq" id="WP_127455175.1">
    <property type="nucleotide sequence ID" value="NZ_JAROBY010000041.1"/>
</dbReference>
<organism evidence="10 11">
    <name type="scientific">Paenibacillus chondroitinus</name>
    <dbReference type="NCBI Taxonomy" id="59842"/>
    <lineage>
        <taxon>Bacteria</taxon>
        <taxon>Bacillati</taxon>
        <taxon>Bacillota</taxon>
        <taxon>Bacilli</taxon>
        <taxon>Bacillales</taxon>
        <taxon>Paenibacillaceae</taxon>
        <taxon>Paenibacillus</taxon>
    </lineage>
</organism>
<dbReference type="SMART" id="SM00862">
    <property type="entry name" value="Trans_reg_C"/>
    <property type="match status" value="1"/>
</dbReference>
<dbReference type="PANTHER" id="PTHR48111">
    <property type="entry name" value="REGULATOR OF RPOS"/>
    <property type="match status" value="1"/>
</dbReference>
<keyword evidence="4 7" id="KW-0238">DNA-binding</keyword>
<dbReference type="Gene3D" id="6.10.250.690">
    <property type="match status" value="1"/>
</dbReference>
<dbReference type="InterPro" id="IPR039420">
    <property type="entry name" value="WalR-like"/>
</dbReference>
<evidence type="ECO:0000256" key="5">
    <source>
        <dbReference type="ARBA" id="ARBA00023163"/>
    </source>
</evidence>
<protein>
    <submittedName>
        <fullName evidence="10">Response regulator transcription factor</fullName>
    </submittedName>
</protein>
<dbReference type="CDD" id="cd17574">
    <property type="entry name" value="REC_OmpR"/>
    <property type="match status" value="1"/>
</dbReference>
<gene>
    <name evidence="10" type="ORF">P5G65_23645</name>
</gene>
<evidence type="ECO:0000256" key="4">
    <source>
        <dbReference type="ARBA" id="ARBA00023125"/>
    </source>
</evidence>
<evidence type="ECO:0000313" key="10">
    <source>
        <dbReference type="EMBL" id="MEB4796900.1"/>
    </source>
</evidence>